<accession>A0A845A3H0</accession>
<keyword evidence="3" id="KW-1185">Reference proteome</keyword>
<comment type="caution">
    <text evidence="2">The sequence shown here is derived from an EMBL/GenBank/DDBJ whole genome shotgun (WGS) entry which is preliminary data.</text>
</comment>
<dbReference type="RefSeq" id="WP_131453494.1">
    <property type="nucleotide sequence ID" value="NZ_BMJK01000002.1"/>
</dbReference>
<name>A0A845A3H0_9SPHN</name>
<dbReference type="OrthoDB" id="7410603at2"/>
<evidence type="ECO:0000313" key="2">
    <source>
        <dbReference type="EMBL" id="MXO94254.1"/>
    </source>
</evidence>
<gene>
    <name evidence="2" type="ORF">GRI62_11670</name>
</gene>
<dbReference type="AlphaFoldDB" id="A0A845A3H0"/>
<dbReference type="EMBL" id="WTYH01000001">
    <property type="protein sequence ID" value="MXO94254.1"/>
    <property type="molecule type" value="Genomic_DNA"/>
</dbReference>
<keyword evidence="1" id="KW-0732">Signal</keyword>
<evidence type="ECO:0000313" key="3">
    <source>
        <dbReference type="Proteomes" id="UP000460626"/>
    </source>
</evidence>
<reference evidence="2 3" key="1">
    <citation type="submission" date="2019-12" db="EMBL/GenBank/DDBJ databases">
        <title>Genomic-based taxomic classification of the family Erythrobacteraceae.</title>
        <authorList>
            <person name="Xu L."/>
        </authorList>
    </citation>
    <scope>NUCLEOTIDE SEQUENCE [LARGE SCALE GENOMIC DNA]</scope>
    <source>
        <strain evidence="2 3">RC4-10-4</strain>
    </source>
</reference>
<organism evidence="2 3">
    <name type="scientific">Aurantiacibacter arachoides</name>
    <dbReference type="NCBI Taxonomy" id="1850444"/>
    <lineage>
        <taxon>Bacteria</taxon>
        <taxon>Pseudomonadati</taxon>
        <taxon>Pseudomonadota</taxon>
        <taxon>Alphaproteobacteria</taxon>
        <taxon>Sphingomonadales</taxon>
        <taxon>Erythrobacteraceae</taxon>
        <taxon>Aurantiacibacter</taxon>
    </lineage>
</organism>
<dbReference type="Proteomes" id="UP000460626">
    <property type="component" value="Unassembled WGS sequence"/>
</dbReference>
<proteinExistence type="predicted"/>
<feature type="signal peptide" evidence="1">
    <location>
        <begin position="1"/>
        <end position="30"/>
    </location>
</feature>
<feature type="chain" id="PRO_5032787215" evidence="1">
    <location>
        <begin position="31"/>
        <end position="112"/>
    </location>
</feature>
<protein>
    <submittedName>
        <fullName evidence="2">Uncharacterized protein</fullName>
    </submittedName>
</protein>
<evidence type="ECO:0000256" key="1">
    <source>
        <dbReference type="SAM" id="SignalP"/>
    </source>
</evidence>
<sequence>MTRLLARTLLLQLITLCTALGVLWAPVAEAAECGDEPVVASLFEEHGKSGDGDNGPEKHGTCAHGHCHHFSQAVGRSTEGITSLPVATIVCSIDHSSLNSGITELATPPPRA</sequence>